<organism evidence="1 2">
    <name type="scientific">Alkalicoccobacillus murimartini</name>
    <dbReference type="NCBI Taxonomy" id="171685"/>
    <lineage>
        <taxon>Bacteria</taxon>
        <taxon>Bacillati</taxon>
        <taxon>Bacillota</taxon>
        <taxon>Bacilli</taxon>
        <taxon>Bacillales</taxon>
        <taxon>Bacillaceae</taxon>
        <taxon>Alkalicoccobacillus</taxon>
    </lineage>
</organism>
<evidence type="ECO:0000313" key="1">
    <source>
        <dbReference type="EMBL" id="MDQ0208865.1"/>
    </source>
</evidence>
<dbReference type="RefSeq" id="WP_306985278.1">
    <property type="nucleotide sequence ID" value="NZ_JAUSUA010000007.1"/>
</dbReference>
<comment type="caution">
    <text evidence="1">The sequence shown here is derived from an EMBL/GenBank/DDBJ whole genome shotgun (WGS) entry which is preliminary data.</text>
</comment>
<proteinExistence type="predicted"/>
<accession>A0ABT9YLY2</accession>
<gene>
    <name evidence="1" type="ORF">J2S05_003689</name>
</gene>
<sequence length="273" mass="32501">MKNDIGFFEKFKFTEPDIDTMPLDYNSQYIKNYINTIFHLHHFFELYMKFTLEELGINFKNDNMPQIRKKIKINSNARFSSSIDDIEKLNNLRNNLVHNGKDFLRYESLDMLMGRKILPLLISIFSEDKRLNNNIRLSKFNQSSLNLNIFKEIAKETKNNRNYSPRKVAFLKEMARASYQNPLNSPWNKFYNYDKQALLKVKEIKGDHSYKIYICPVCDLESLVGSKEQDFEEGEYHITYISEMKCYCCSFELTSHISEPQKMGYNVPLYWDI</sequence>
<reference evidence="1 2" key="1">
    <citation type="submission" date="2023-07" db="EMBL/GenBank/DDBJ databases">
        <title>Genomic Encyclopedia of Type Strains, Phase IV (KMG-IV): sequencing the most valuable type-strain genomes for metagenomic binning, comparative biology and taxonomic classification.</title>
        <authorList>
            <person name="Goeker M."/>
        </authorList>
    </citation>
    <scope>NUCLEOTIDE SEQUENCE [LARGE SCALE GENOMIC DNA]</scope>
    <source>
        <strain evidence="1 2">DSM 19154</strain>
    </source>
</reference>
<dbReference type="EMBL" id="JAUSUA010000007">
    <property type="protein sequence ID" value="MDQ0208865.1"/>
    <property type="molecule type" value="Genomic_DNA"/>
</dbReference>
<protein>
    <recommendedName>
        <fullName evidence="3">DUF4145 domain-containing protein</fullName>
    </recommendedName>
</protein>
<dbReference type="Proteomes" id="UP001225034">
    <property type="component" value="Unassembled WGS sequence"/>
</dbReference>
<evidence type="ECO:0000313" key="2">
    <source>
        <dbReference type="Proteomes" id="UP001225034"/>
    </source>
</evidence>
<keyword evidence="2" id="KW-1185">Reference proteome</keyword>
<evidence type="ECO:0008006" key="3">
    <source>
        <dbReference type="Google" id="ProtNLM"/>
    </source>
</evidence>
<name>A0ABT9YLY2_9BACI</name>